<evidence type="ECO:0000313" key="1">
    <source>
        <dbReference type="EMBL" id="KAH7675158.1"/>
    </source>
</evidence>
<reference evidence="2" key="1">
    <citation type="journal article" date="2022" name="Nat. Commun.">
        <title>Chromosome evolution and the genetic basis of agronomically important traits in greater yam.</title>
        <authorList>
            <person name="Bredeson J.V."/>
            <person name="Lyons J.B."/>
            <person name="Oniyinde I.O."/>
            <person name="Okereke N.R."/>
            <person name="Kolade O."/>
            <person name="Nnabue I."/>
            <person name="Nwadili C.O."/>
            <person name="Hribova E."/>
            <person name="Parker M."/>
            <person name="Nwogha J."/>
            <person name="Shu S."/>
            <person name="Carlson J."/>
            <person name="Kariba R."/>
            <person name="Muthemba S."/>
            <person name="Knop K."/>
            <person name="Barton G.J."/>
            <person name="Sherwood A.V."/>
            <person name="Lopez-Montes A."/>
            <person name="Asiedu R."/>
            <person name="Jamnadass R."/>
            <person name="Muchugi A."/>
            <person name="Goodstein D."/>
            <person name="Egesi C.N."/>
            <person name="Featherston J."/>
            <person name="Asfaw A."/>
            <person name="Simpson G.G."/>
            <person name="Dolezel J."/>
            <person name="Hendre P.S."/>
            <person name="Van Deynze A."/>
            <person name="Kumar P.L."/>
            <person name="Obidiegwu J.E."/>
            <person name="Bhattacharjee R."/>
            <person name="Rokhsar D.S."/>
        </authorList>
    </citation>
    <scope>NUCLEOTIDE SEQUENCE [LARGE SCALE GENOMIC DNA]</scope>
    <source>
        <strain evidence="2">cv. TDa95/00328</strain>
    </source>
</reference>
<gene>
    <name evidence="1" type="ORF">IHE45_08G119800</name>
</gene>
<proteinExistence type="predicted"/>
<accession>A0ACB7VM11</accession>
<sequence length="84" mass="9368">MSCSHPLLLFLSASLFLLFCNPNPIPKPKPKPSLSPSFLLYLFPTKFMALPTFPSSSLSSINHSFPLLLFSVSFLPFLYSCLDI</sequence>
<dbReference type="Proteomes" id="UP000827976">
    <property type="component" value="Chromosome 8"/>
</dbReference>
<protein>
    <submittedName>
        <fullName evidence="1">Uncharacterized protein</fullName>
    </submittedName>
</protein>
<organism evidence="1 2">
    <name type="scientific">Dioscorea alata</name>
    <name type="common">Purple yam</name>
    <dbReference type="NCBI Taxonomy" id="55571"/>
    <lineage>
        <taxon>Eukaryota</taxon>
        <taxon>Viridiplantae</taxon>
        <taxon>Streptophyta</taxon>
        <taxon>Embryophyta</taxon>
        <taxon>Tracheophyta</taxon>
        <taxon>Spermatophyta</taxon>
        <taxon>Magnoliopsida</taxon>
        <taxon>Liliopsida</taxon>
        <taxon>Dioscoreales</taxon>
        <taxon>Dioscoreaceae</taxon>
        <taxon>Dioscorea</taxon>
    </lineage>
</organism>
<name>A0ACB7VM11_DIOAL</name>
<comment type="caution">
    <text evidence="1">The sequence shown here is derived from an EMBL/GenBank/DDBJ whole genome shotgun (WGS) entry which is preliminary data.</text>
</comment>
<dbReference type="EMBL" id="CM037018">
    <property type="protein sequence ID" value="KAH7675158.1"/>
    <property type="molecule type" value="Genomic_DNA"/>
</dbReference>
<keyword evidence="2" id="KW-1185">Reference proteome</keyword>
<evidence type="ECO:0000313" key="2">
    <source>
        <dbReference type="Proteomes" id="UP000827976"/>
    </source>
</evidence>